<feature type="domain" description="RCK C-terminal" evidence="2">
    <location>
        <begin position="137"/>
        <end position="222"/>
    </location>
</feature>
<dbReference type="Gene3D" id="3.40.50.720">
    <property type="entry name" value="NAD(P)-binding Rossmann-like Domain"/>
    <property type="match status" value="1"/>
</dbReference>
<accession>A0A7C4AT63</accession>
<organism evidence="3">
    <name type="scientific">Desulfomonile tiedjei</name>
    <dbReference type="NCBI Taxonomy" id="2358"/>
    <lineage>
        <taxon>Bacteria</taxon>
        <taxon>Pseudomonadati</taxon>
        <taxon>Thermodesulfobacteriota</taxon>
        <taxon>Desulfomonilia</taxon>
        <taxon>Desulfomonilales</taxon>
        <taxon>Desulfomonilaceae</taxon>
        <taxon>Desulfomonile</taxon>
    </lineage>
</organism>
<dbReference type="SUPFAM" id="SSF116726">
    <property type="entry name" value="TrkA C-terminal domain-like"/>
    <property type="match status" value="1"/>
</dbReference>
<dbReference type="GO" id="GO:0006813">
    <property type="term" value="P:potassium ion transport"/>
    <property type="evidence" value="ECO:0007669"/>
    <property type="project" value="InterPro"/>
</dbReference>
<proteinExistence type="predicted"/>
<evidence type="ECO:0000259" key="2">
    <source>
        <dbReference type="PROSITE" id="PS51202"/>
    </source>
</evidence>
<dbReference type="InterPro" id="IPR050721">
    <property type="entry name" value="Trk_Ktr_HKT_K-transport"/>
</dbReference>
<feature type="domain" description="RCK N-terminal" evidence="1">
    <location>
        <begin position="5"/>
        <end position="121"/>
    </location>
</feature>
<name>A0A7C4AT63_9BACT</name>
<gene>
    <name evidence="3" type="ORF">ENV54_11060</name>
</gene>
<dbReference type="GO" id="GO:0008324">
    <property type="term" value="F:monoatomic cation transmembrane transporter activity"/>
    <property type="evidence" value="ECO:0007669"/>
    <property type="project" value="InterPro"/>
</dbReference>
<dbReference type="PROSITE" id="PS51202">
    <property type="entry name" value="RCK_C"/>
    <property type="match status" value="1"/>
</dbReference>
<protein>
    <submittedName>
        <fullName evidence="3">TrkA family potassium uptake protein</fullName>
    </submittedName>
</protein>
<dbReference type="Gene3D" id="3.30.70.1450">
    <property type="entry name" value="Regulator of K+ conductance, C-terminal domain"/>
    <property type="match status" value="1"/>
</dbReference>
<dbReference type="PROSITE" id="PS51201">
    <property type="entry name" value="RCK_N"/>
    <property type="match status" value="1"/>
</dbReference>
<comment type="caution">
    <text evidence="3">The sequence shown here is derived from an EMBL/GenBank/DDBJ whole genome shotgun (WGS) entry which is preliminary data.</text>
</comment>
<dbReference type="InterPro" id="IPR003148">
    <property type="entry name" value="RCK_N"/>
</dbReference>
<sequence>MRNNKKRICVIGLGQFGSEMARQLAEKCDVLALDIDEERVNAIADDVQQALIVDAKDFGTLASLVSKDFDEAIVSLGESMEASILCTLHLKQIGVRVIRAKAMSDDHATILRSIGATETIFPERETARRIAAQIMNPNLLDFIPLAEGFEVMDVAPPDEFCGLTLAQLNLRERFGAFVIGVKELVPPNFVFLPGPDFVVKPSDILVMIGRRDQLTLVRALNE</sequence>
<dbReference type="SUPFAM" id="SSF51735">
    <property type="entry name" value="NAD(P)-binding Rossmann-fold domains"/>
    <property type="match status" value="1"/>
</dbReference>
<dbReference type="AlphaFoldDB" id="A0A7C4AT63"/>
<dbReference type="EMBL" id="DTGT01000361">
    <property type="protein sequence ID" value="HGH61823.1"/>
    <property type="molecule type" value="Genomic_DNA"/>
</dbReference>
<evidence type="ECO:0000259" key="1">
    <source>
        <dbReference type="PROSITE" id="PS51201"/>
    </source>
</evidence>
<evidence type="ECO:0000313" key="3">
    <source>
        <dbReference type="EMBL" id="HGH61823.1"/>
    </source>
</evidence>
<dbReference type="InterPro" id="IPR036291">
    <property type="entry name" value="NAD(P)-bd_dom_sf"/>
</dbReference>
<dbReference type="Pfam" id="PF02254">
    <property type="entry name" value="TrkA_N"/>
    <property type="match status" value="1"/>
</dbReference>
<dbReference type="InterPro" id="IPR036721">
    <property type="entry name" value="RCK_C_sf"/>
</dbReference>
<dbReference type="PANTHER" id="PTHR43833:SF7">
    <property type="entry name" value="KTR SYSTEM POTASSIUM UPTAKE PROTEIN C"/>
    <property type="match status" value="1"/>
</dbReference>
<dbReference type="InterPro" id="IPR006037">
    <property type="entry name" value="RCK_C"/>
</dbReference>
<reference evidence="3" key="1">
    <citation type="journal article" date="2020" name="mSystems">
        <title>Genome- and Community-Level Interaction Insights into Carbon Utilization and Element Cycling Functions of Hydrothermarchaeota in Hydrothermal Sediment.</title>
        <authorList>
            <person name="Zhou Z."/>
            <person name="Liu Y."/>
            <person name="Xu W."/>
            <person name="Pan J."/>
            <person name="Luo Z.H."/>
            <person name="Li M."/>
        </authorList>
    </citation>
    <scope>NUCLEOTIDE SEQUENCE [LARGE SCALE GENOMIC DNA]</scope>
    <source>
        <strain evidence="3">SpSt-769</strain>
    </source>
</reference>
<dbReference type="Pfam" id="PF02080">
    <property type="entry name" value="TrkA_C"/>
    <property type="match status" value="1"/>
</dbReference>
<dbReference type="PANTHER" id="PTHR43833">
    <property type="entry name" value="POTASSIUM CHANNEL PROTEIN 2-RELATED-RELATED"/>
    <property type="match status" value="1"/>
</dbReference>